<organism evidence="7 8">
    <name type="scientific">Daucus carota subsp. sativus</name>
    <name type="common">Carrot</name>
    <dbReference type="NCBI Taxonomy" id="79200"/>
    <lineage>
        <taxon>Eukaryota</taxon>
        <taxon>Viridiplantae</taxon>
        <taxon>Streptophyta</taxon>
        <taxon>Embryophyta</taxon>
        <taxon>Tracheophyta</taxon>
        <taxon>Spermatophyta</taxon>
        <taxon>Magnoliopsida</taxon>
        <taxon>eudicotyledons</taxon>
        <taxon>Gunneridae</taxon>
        <taxon>Pentapetalae</taxon>
        <taxon>asterids</taxon>
        <taxon>campanulids</taxon>
        <taxon>Apiales</taxon>
        <taxon>Apiaceae</taxon>
        <taxon>Apioideae</taxon>
        <taxon>Scandiceae</taxon>
        <taxon>Daucinae</taxon>
        <taxon>Daucus</taxon>
        <taxon>Daucus sect. Daucus</taxon>
    </lineage>
</organism>
<evidence type="ECO:0000313" key="7">
    <source>
        <dbReference type="EMBL" id="WOG91678.1"/>
    </source>
</evidence>
<keyword evidence="4" id="KW-0964">Secreted</keyword>
<evidence type="ECO:0000256" key="1">
    <source>
        <dbReference type="ARBA" id="ARBA00004613"/>
    </source>
</evidence>
<accession>A0AAF1AQP5</accession>
<sequence>MTFFINQTIAVLLIFIVASPSLVYSDQVQINLSNDISYDNISVSCKSNTGKDLGTKLLGPGTNFTWTGDINVPGENEIWLCALQCTPLKGYYGNFTLFISKRDNTRCGQRCLWSAREDGIYLYIPAHFTYEFQFKWE</sequence>
<dbReference type="InterPro" id="IPR010264">
    <property type="entry name" value="Self-incomp_S1"/>
</dbReference>
<evidence type="ECO:0000256" key="6">
    <source>
        <dbReference type="SAM" id="SignalP"/>
    </source>
</evidence>
<dbReference type="Proteomes" id="UP000077755">
    <property type="component" value="Chromosome 3"/>
</dbReference>
<evidence type="ECO:0000313" key="8">
    <source>
        <dbReference type="Proteomes" id="UP000077755"/>
    </source>
</evidence>
<comment type="similarity">
    <text evidence="2">Belongs to the plant self-incompatibility (S1) protein family.</text>
</comment>
<protein>
    <recommendedName>
        <fullName evidence="9">S-protein homolog</fullName>
    </recommendedName>
</protein>
<feature type="chain" id="PRO_5043815002" description="S-protein homolog" evidence="6">
    <location>
        <begin position="26"/>
        <end position="137"/>
    </location>
</feature>
<dbReference type="Pfam" id="PF05938">
    <property type="entry name" value="Self-incomp_S1"/>
    <property type="match status" value="1"/>
</dbReference>
<evidence type="ECO:0000256" key="5">
    <source>
        <dbReference type="ARBA" id="ARBA00022729"/>
    </source>
</evidence>
<comment type="subcellular location">
    <subcellularLocation>
        <location evidence="1">Secreted</location>
    </subcellularLocation>
</comment>
<evidence type="ECO:0000256" key="4">
    <source>
        <dbReference type="ARBA" id="ARBA00022525"/>
    </source>
</evidence>
<keyword evidence="3" id="KW-0713">Self-incompatibility</keyword>
<dbReference type="AlphaFoldDB" id="A0AAF1AQP5"/>
<proteinExistence type="inferred from homology"/>
<keyword evidence="5 6" id="KW-0732">Signal</keyword>
<dbReference type="GO" id="GO:0060320">
    <property type="term" value="P:rejection of self pollen"/>
    <property type="evidence" value="ECO:0007669"/>
    <property type="project" value="UniProtKB-KW"/>
</dbReference>
<evidence type="ECO:0000256" key="3">
    <source>
        <dbReference type="ARBA" id="ARBA00022471"/>
    </source>
</evidence>
<evidence type="ECO:0000256" key="2">
    <source>
        <dbReference type="ARBA" id="ARBA00005581"/>
    </source>
</evidence>
<dbReference type="GO" id="GO:0005576">
    <property type="term" value="C:extracellular region"/>
    <property type="evidence" value="ECO:0007669"/>
    <property type="project" value="UniProtKB-SubCell"/>
</dbReference>
<gene>
    <name evidence="7" type="ORF">DCAR_0310928</name>
</gene>
<dbReference type="EMBL" id="CP093345">
    <property type="protein sequence ID" value="WOG91678.1"/>
    <property type="molecule type" value="Genomic_DNA"/>
</dbReference>
<reference evidence="7" key="2">
    <citation type="submission" date="2022-03" db="EMBL/GenBank/DDBJ databases">
        <title>Draft title - Genomic analysis of global carrot germplasm unveils the trajectory of domestication and the origin of high carotenoid orange carrot.</title>
        <authorList>
            <person name="Iorizzo M."/>
            <person name="Ellison S."/>
            <person name="Senalik D."/>
            <person name="Macko-Podgorni A."/>
            <person name="Grzebelus D."/>
            <person name="Bostan H."/>
            <person name="Rolling W."/>
            <person name="Curaba J."/>
            <person name="Simon P."/>
        </authorList>
    </citation>
    <scope>NUCLEOTIDE SEQUENCE</scope>
    <source>
        <tissue evidence="7">Leaf</tissue>
    </source>
</reference>
<keyword evidence="8" id="KW-1185">Reference proteome</keyword>
<name>A0AAF1AQP5_DAUCS</name>
<feature type="signal peptide" evidence="6">
    <location>
        <begin position="1"/>
        <end position="25"/>
    </location>
</feature>
<reference evidence="7" key="1">
    <citation type="journal article" date="2016" name="Nat. Genet.">
        <title>A high-quality carrot genome assembly provides new insights into carotenoid accumulation and asterid genome evolution.</title>
        <authorList>
            <person name="Iorizzo M."/>
            <person name="Ellison S."/>
            <person name="Senalik D."/>
            <person name="Zeng P."/>
            <person name="Satapoomin P."/>
            <person name="Huang J."/>
            <person name="Bowman M."/>
            <person name="Iovene M."/>
            <person name="Sanseverino W."/>
            <person name="Cavagnaro P."/>
            <person name="Yildiz M."/>
            <person name="Macko-Podgorni A."/>
            <person name="Moranska E."/>
            <person name="Grzebelus E."/>
            <person name="Grzebelus D."/>
            <person name="Ashrafi H."/>
            <person name="Zheng Z."/>
            <person name="Cheng S."/>
            <person name="Spooner D."/>
            <person name="Van Deynze A."/>
            <person name="Simon P."/>
        </authorList>
    </citation>
    <scope>NUCLEOTIDE SEQUENCE</scope>
    <source>
        <tissue evidence="7">Leaf</tissue>
    </source>
</reference>
<evidence type="ECO:0008006" key="9">
    <source>
        <dbReference type="Google" id="ProtNLM"/>
    </source>
</evidence>